<proteinExistence type="predicted"/>
<name>C3J9X1_POREA</name>
<dbReference type="Proteomes" id="UP000004295">
    <property type="component" value="Unassembled WGS sequence"/>
</dbReference>
<reference evidence="1 2" key="1">
    <citation type="submission" date="2009-04" db="EMBL/GenBank/DDBJ databases">
        <authorList>
            <person name="Sebastian Y."/>
            <person name="Madupu R."/>
            <person name="Durkin A.S."/>
            <person name="Torralba M."/>
            <person name="Methe B."/>
            <person name="Sutton G.G."/>
            <person name="Strausberg R.L."/>
            <person name="Nelson K.E."/>
        </authorList>
    </citation>
    <scope>NUCLEOTIDE SEQUENCE [LARGE SCALE GENOMIC DNA]</scope>
    <source>
        <strain evidence="2">ATCC 35406 / BCRC 14492 / JCM 8526 / NCTC 13058 / HG 370</strain>
    </source>
</reference>
<evidence type="ECO:0000313" key="2">
    <source>
        <dbReference type="Proteomes" id="UP000004295"/>
    </source>
</evidence>
<sequence>MTKRAKSILNPSQILMPLCYLFRGKCTLFSKEKQEKEKI</sequence>
<gene>
    <name evidence="1" type="ORF">POREN0001_0893</name>
</gene>
<protein>
    <submittedName>
        <fullName evidence="1">Uncharacterized protein</fullName>
    </submittedName>
</protein>
<keyword evidence="2" id="KW-1185">Reference proteome</keyword>
<comment type="caution">
    <text evidence="1">The sequence shown here is derived from an EMBL/GenBank/DDBJ whole genome shotgun (WGS) entry which is preliminary data.</text>
</comment>
<accession>C3J9X1</accession>
<evidence type="ECO:0000313" key="1">
    <source>
        <dbReference type="EMBL" id="EEN82994.1"/>
    </source>
</evidence>
<organism evidence="1 2">
    <name type="scientific">Porphyromonas endodontalis (strain ATCC 35406 / DSM 24491 / JCM 8526 / CCUG 16442 / BCRC 14492 / NCTC 13058 / HG 370)</name>
    <name type="common">Bacteroides endodontalis</name>
    <dbReference type="NCBI Taxonomy" id="553175"/>
    <lineage>
        <taxon>Bacteria</taxon>
        <taxon>Pseudomonadati</taxon>
        <taxon>Bacteroidota</taxon>
        <taxon>Bacteroidia</taxon>
        <taxon>Bacteroidales</taxon>
        <taxon>Porphyromonadaceae</taxon>
        <taxon>Porphyromonas</taxon>
    </lineage>
</organism>
<dbReference type="STRING" id="553175.POREN0001_0893"/>
<dbReference type="AlphaFoldDB" id="C3J9X1"/>
<dbReference type="EMBL" id="ACNN01000016">
    <property type="protein sequence ID" value="EEN82994.1"/>
    <property type="molecule type" value="Genomic_DNA"/>
</dbReference>